<organism evidence="1 2">
    <name type="scientific">Pluteus cervinus</name>
    <dbReference type="NCBI Taxonomy" id="181527"/>
    <lineage>
        <taxon>Eukaryota</taxon>
        <taxon>Fungi</taxon>
        <taxon>Dikarya</taxon>
        <taxon>Basidiomycota</taxon>
        <taxon>Agaricomycotina</taxon>
        <taxon>Agaricomycetes</taxon>
        <taxon>Agaricomycetidae</taxon>
        <taxon>Agaricales</taxon>
        <taxon>Pluteineae</taxon>
        <taxon>Pluteaceae</taxon>
        <taxon>Pluteus</taxon>
    </lineage>
</organism>
<evidence type="ECO:0000313" key="1">
    <source>
        <dbReference type="EMBL" id="TFK69160.1"/>
    </source>
</evidence>
<keyword evidence="2" id="KW-1185">Reference proteome</keyword>
<proteinExistence type="predicted"/>
<accession>A0ACD3ATN8</accession>
<name>A0ACD3ATN8_9AGAR</name>
<reference evidence="1 2" key="1">
    <citation type="journal article" date="2019" name="Nat. Ecol. Evol.">
        <title>Megaphylogeny resolves global patterns of mushroom evolution.</title>
        <authorList>
            <person name="Varga T."/>
            <person name="Krizsan K."/>
            <person name="Foldi C."/>
            <person name="Dima B."/>
            <person name="Sanchez-Garcia M."/>
            <person name="Sanchez-Ramirez S."/>
            <person name="Szollosi G.J."/>
            <person name="Szarkandi J.G."/>
            <person name="Papp V."/>
            <person name="Albert L."/>
            <person name="Andreopoulos W."/>
            <person name="Angelini C."/>
            <person name="Antonin V."/>
            <person name="Barry K.W."/>
            <person name="Bougher N.L."/>
            <person name="Buchanan P."/>
            <person name="Buyck B."/>
            <person name="Bense V."/>
            <person name="Catcheside P."/>
            <person name="Chovatia M."/>
            <person name="Cooper J."/>
            <person name="Damon W."/>
            <person name="Desjardin D."/>
            <person name="Finy P."/>
            <person name="Geml J."/>
            <person name="Haridas S."/>
            <person name="Hughes K."/>
            <person name="Justo A."/>
            <person name="Karasinski D."/>
            <person name="Kautmanova I."/>
            <person name="Kiss B."/>
            <person name="Kocsube S."/>
            <person name="Kotiranta H."/>
            <person name="LaButti K.M."/>
            <person name="Lechner B.E."/>
            <person name="Liimatainen K."/>
            <person name="Lipzen A."/>
            <person name="Lukacs Z."/>
            <person name="Mihaltcheva S."/>
            <person name="Morgado L.N."/>
            <person name="Niskanen T."/>
            <person name="Noordeloos M.E."/>
            <person name="Ohm R.A."/>
            <person name="Ortiz-Santana B."/>
            <person name="Ovrebo C."/>
            <person name="Racz N."/>
            <person name="Riley R."/>
            <person name="Savchenko A."/>
            <person name="Shiryaev A."/>
            <person name="Soop K."/>
            <person name="Spirin V."/>
            <person name="Szebenyi C."/>
            <person name="Tomsovsky M."/>
            <person name="Tulloss R.E."/>
            <person name="Uehling J."/>
            <person name="Grigoriev I.V."/>
            <person name="Vagvolgyi C."/>
            <person name="Papp T."/>
            <person name="Martin F.M."/>
            <person name="Miettinen O."/>
            <person name="Hibbett D.S."/>
            <person name="Nagy L.G."/>
        </authorList>
    </citation>
    <scope>NUCLEOTIDE SEQUENCE [LARGE SCALE GENOMIC DNA]</scope>
    <source>
        <strain evidence="1 2">NL-1719</strain>
    </source>
</reference>
<evidence type="ECO:0000313" key="2">
    <source>
        <dbReference type="Proteomes" id="UP000308600"/>
    </source>
</evidence>
<sequence>MPYSPPGSPTQPDSQDPTSQLRKFVPSRWTPNQPPYSPSAGSQVEDSQVEEDALAPPSPTPPQRPASSQAATASTRSLESARLFRSHPNTTKATTVPSNTDRVGQYERRILHLEGARCLTSQRDFSRTQLAQPKFSMLNPPLLNSILALEQMEDSDKRHRRVLVDYSKRFGAAPSARGDPVEAKSHVYLRAVLGR</sequence>
<dbReference type="EMBL" id="ML208335">
    <property type="protein sequence ID" value="TFK69160.1"/>
    <property type="molecule type" value="Genomic_DNA"/>
</dbReference>
<gene>
    <name evidence="1" type="ORF">BDN72DRAFT_897464</name>
</gene>
<dbReference type="Proteomes" id="UP000308600">
    <property type="component" value="Unassembled WGS sequence"/>
</dbReference>
<protein>
    <submittedName>
        <fullName evidence="1">Uncharacterized protein</fullName>
    </submittedName>
</protein>